<gene>
    <name evidence="1" type="ORF">K432DRAFT_396166</name>
</gene>
<proteinExistence type="predicted"/>
<evidence type="ECO:0000313" key="1">
    <source>
        <dbReference type="EMBL" id="OCK76765.1"/>
    </source>
</evidence>
<organism evidence="1 2">
    <name type="scientific">Lepidopterella palustris CBS 459.81</name>
    <dbReference type="NCBI Taxonomy" id="1314670"/>
    <lineage>
        <taxon>Eukaryota</taxon>
        <taxon>Fungi</taxon>
        <taxon>Dikarya</taxon>
        <taxon>Ascomycota</taxon>
        <taxon>Pezizomycotina</taxon>
        <taxon>Dothideomycetes</taxon>
        <taxon>Pleosporomycetidae</taxon>
        <taxon>Mytilinidiales</taxon>
        <taxon>Argynnaceae</taxon>
        <taxon>Lepidopterella</taxon>
    </lineage>
</organism>
<name>A0A8E2E3N2_9PEZI</name>
<dbReference type="AlphaFoldDB" id="A0A8E2E3N2"/>
<dbReference type="Proteomes" id="UP000250266">
    <property type="component" value="Unassembled WGS sequence"/>
</dbReference>
<protein>
    <submittedName>
        <fullName evidence="1">Uncharacterized protein</fullName>
    </submittedName>
</protein>
<accession>A0A8E2E3N2</accession>
<dbReference type="OrthoDB" id="5400409at2759"/>
<reference evidence="1 2" key="1">
    <citation type="journal article" date="2016" name="Nat. Commun.">
        <title>Ectomycorrhizal ecology is imprinted in the genome of the dominant symbiotic fungus Cenococcum geophilum.</title>
        <authorList>
            <consortium name="DOE Joint Genome Institute"/>
            <person name="Peter M."/>
            <person name="Kohler A."/>
            <person name="Ohm R.A."/>
            <person name="Kuo A."/>
            <person name="Krutzmann J."/>
            <person name="Morin E."/>
            <person name="Arend M."/>
            <person name="Barry K.W."/>
            <person name="Binder M."/>
            <person name="Choi C."/>
            <person name="Clum A."/>
            <person name="Copeland A."/>
            <person name="Grisel N."/>
            <person name="Haridas S."/>
            <person name="Kipfer T."/>
            <person name="LaButti K."/>
            <person name="Lindquist E."/>
            <person name="Lipzen A."/>
            <person name="Maire R."/>
            <person name="Meier B."/>
            <person name="Mihaltcheva S."/>
            <person name="Molinier V."/>
            <person name="Murat C."/>
            <person name="Poggeler S."/>
            <person name="Quandt C.A."/>
            <person name="Sperisen C."/>
            <person name="Tritt A."/>
            <person name="Tisserant E."/>
            <person name="Crous P.W."/>
            <person name="Henrissat B."/>
            <person name="Nehls U."/>
            <person name="Egli S."/>
            <person name="Spatafora J.W."/>
            <person name="Grigoriev I.V."/>
            <person name="Martin F.M."/>
        </authorList>
    </citation>
    <scope>NUCLEOTIDE SEQUENCE [LARGE SCALE GENOMIC DNA]</scope>
    <source>
        <strain evidence="1 2">CBS 459.81</strain>
    </source>
</reference>
<evidence type="ECO:0000313" key="2">
    <source>
        <dbReference type="Proteomes" id="UP000250266"/>
    </source>
</evidence>
<sequence>MGESWSRLKPPLHSPGALIVHTLNERKSPRERLSIAMMNMPTGHLSSPPTAESSNTIDKPALFPSTASDLLHVNMRESPRQCIRKRMNMPRRDIRMLGCVSSRHLSNMVPINVGDVVRGVTAAQRLYSIGFRNVNNAGQKYRDFGEDIRLLAINLDLISKVVQRAQNQSPTFNGASRYMSPVPRPVPAAHQVLGNFIQTLNHCERLLDNQEYFTKRDGFVSIVSFYYQIDPQIQMLRDQIAFHNIKLSVSLKILDSLVLHLLSEPSIMNANWSSQILGDRFIQICDPTNAILGTLEQLGRQIRGEEERDYLPHELLGPVVIPRELEDGFYILAQEIFPDLSAIPLDRGIDAAVYYFNRVTKTPDQPIQSEIKYLITIIDIMQATWLLRAVKAGRYYHNATRYCSPNPVEQQLDRWGMTIERFFNKFEEVISSIT</sequence>
<dbReference type="EMBL" id="KV745182">
    <property type="protein sequence ID" value="OCK76765.1"/>
    <property type="molecule type" value="Genomic_DNA"/>
</dbReference>
<keyword evidence="2" id="KW-1185">Reference proteome</keyword>